<feature type="region of interest" description="Disordered" evidence="1">
    <location>
        <begin position="81"/>
        <end position="103"/>
    </location>
</feature>
<gene>
    <name evidence="2" type="ORF">GCM10011494_34410</name>
</gene>
<accession>A0A916TVC5</accession>
<dbReference type="AlphaFoldDB" id="A0A916TVC5"/>
<comment type="caution">
    <text evidence="2">The sequence shown here is derived from an EMBL/GenBank/DDBJ whole genome shotgun (WGS) entry which is preliminary data.</text>
</comment>
<name>A0A916TVC5_9SPHN</name>
<evidence type="ECO:0000313" key="2">
    <source>
        <dbReference type="EMBL" id="GGC12682.1"/>
    </source>
</evidence>
<proteinExistence type="predicted"/>
<protein>
    <submittedName>
        <fullName evidence="2">Uncharacterized protein</fullName>
    </submittedName>
</protein>
<dbReference type="EMBL" id="BMHK01000034">
    <property type="protein sequence ID" value="GGC12682.1"/>
    <property type="molecule type" value="Genomic_DNA"/>
</dbReference>
<evidence type="ECO:0000256" key="1">
    <source>
        <dbReference type="SAM" id="MobiDB-lite"/>
    </source>
</evidence>
<keyword evidence="3" id="KW-1185">Reference proteome</keyword>
<reference evidence="2" key="2">
    <citation type="submission" date="2020-09" db="EMBL/GenBank/DDBJ databases">
        <authorList>
            <person name="Sun Q."/>
            <person name="Zhou Y."/>
        </authorList>
    </citation>
    <scope>NUCLEOTIDE SEQUENCE</scope>
    <source>
        <strain evidence="2">CGMCC 1.15095</strain>
    </source>
</reference>
<dbReference type="Proteomes" id="UP000608154">
    <property type="component" value="Unassembled WGS sequence"/>
</dbReference>
<feature type="compositionally biased region" description="Acidic residues" evidence="1">
    <location>
        <begin position="91"/>
        <end position="103"/>
    </location>
</feature>
<dbReference type="RefSeq" id="WP_188772797.1">
    <property type="nucleotide sequence ID" value="NZ_BMHK01000034.1"/>
</dbReference>
<sequence length="103" mass="11905">MHDEFNDLPEHVQELSRRMAEEERLTMIDAILMDGMISAFGEAMAARLGLRDDRDYFSMLLDRAILREIEELNFVFRDVTVPPAPPAEPDPQLELDLDDDIPF</sequence>
<organism evidence="2 3">
    <name type="scientific">Novosphingobium endophyticum</name>
    <dbReference type="NCBI Taxonomy" id="1955250"/>
    <lineage>
        <taxon>Bacteria</taxon>
        <taxon>Pseudomonadati</taxon>
        <taxon>Pseudomonadota</taxon>
        <taxon>Alphaproteobacteria</taxon>
        <taxon>Sphingomonadales</taxon>
        <taxon>Sphingomonadaceae</taxon>
        <taxon>Novosphingobium</taxon>
    </lineage>
</organism>
<evidence type="ECO:0000313" key="3">
    <source>
        <dbReference type="Proteomes" id="UP000608154"/>
    </source>
</evidence>
<reference evidence="2" key="1">
    <citation type="journal article" date="2014" name="Int. J. Syst. Evol. Microbiol.">
        <title>Complete genome sequence of Corynebacterium casei LMG S-19264T (=DSM 44701T), isolated from a smear-ripened cheese.</title>
        <authorList>
            <consortium name="US DOE Joint Genome Institute (JGI-PGF)"/>
            <person name="Walter F."/>
            <person name="Albersmeier A."/>
            <person name="Kalinowski J."/>
            <person name="Ruckert C."/>
        </authorList>
    </citation>
    <scope>NUCLEOTIDE SEQUENCE</scope>
    <source>
        <strain evidence="2">CGMCC 1.15095</strain>
    </source>
</reference>